<dbReference type="GO" id="GO:0004125">
    <property type="term" value="F:L-seryl-tRNA(Sec) selenium transferase activity"/>
    <property type="evidence" value="ECO:0007669"/>
    <property type="project" value="TreeGrafter"/>
</dbReference>
<organism evidence="3 4">
    <name type="scientific">Paracidovorax cattleyae</name>
    <dbReference type="NCBI Taxonomy" id="80868"/>
    <lineage>
        <taxon>Bacteria</taxon>
        <taxon>Pseudomonadati</taxon>
        <taxon>Pseudomonadota</taxon>
        <taxon>Betaproteobacteria</taxon>
        <taxon>Burkholderiales</taxon>
        <taxon>Comamonadaceae</taxon>
        <taxon>Paracidovorax</taxon>
    </lineage>
</organism>
<keyword evidence="2" id="KW-0663">Pyridoxal phosphate</keyword>
<dbReference type="InterPro" id="IPR015424">
    <property type="entry name" value="PyrdxlP-dep_Trfase"/>
</dbReference>
<dbReference type="AlphaFoldDB" id="A0A1H0MDI4"/>
<dbReference type="Proteomes" id="UP000199317">
    <property type="component" value="Unassembled WGS sequence"/>
</dbReference>
<sequence length="427" mass="45124">MQEKKSTDAFGNELDPVVGFARGQIIKSSVDEARRLRNGQTIAAERVRRLGPESIGVFTGNQREFPLKVEDLNTHCEEWVGPGLFAEELRRVAVEHMGGLPDDSVAVVNRTSAGIIATIAALAGGKDIVSVVPPSGRSHASVVRGCAIAGVTLFEVQGDKDWAKHVEDVKPGLVVVTTVTSSLEFLEDHIAMDVAALAKRQGATVLLDEAYGARMRPVLRGGVKSLQLGGDLAITNCDKAGLSGPRSGLVVGRPALVTRVSAKASEFGMEARAPIAASALRSIQRFSPKDLLDEAESGQALGRALRERMGADLVGVSDLGPMIHEDLAMKEVFRRAGRSTEGAGVTSAEITSALGAVLLRDHGILTVNTHGQPGARVSVRLKPTHGAIERLGGMDKVVEAMVASFDAVARIVHLPEELSKLVLGDTK</sequence>
<dbReference type="SUPFAM" id="SSF53383">
    <property type="entry name" value="PLP-dependent transferases"/>
    <property type="match status" value="1"/>
</dbReference>
<keyword evidence="3" id="KW-0808">Transferase</keyword>
<dbReference type="RefSeq" id="WP_092832445.1">
    <property type="nucleotide sequence ID" value="NZ_FNJL01000003.1"/>
</dbReference>
<reference evidence="4" key="1">
    <citation type="submission" date="2016-10" db="EMBL/GenBank/DDBJ databases">
        <authorList>
            <person name="Varghese N."/>
            <person name="Submissions S."/>
        </authorList>
    </citation>
    <scope>NUCLEOTIDE SEQUENCE [LARGE SCALE GENOMIC DNA]</scope>
    <source>
        <strain evidence="4">DSM 17101</strain>
    </source>
</reference>
<protein>
    <submittedName>
        <fullName evidence="3">L-seryl-tRNA(Ser) seleniumtransferase</fullName>
    </submittedName>
</protein>
<accession>A0A1H0MDI4</accession>
<name>A0A1H0MDI4_9BURK</name>
<evidence type="ECO:0000313" key="3">
    <source>
        <dbReference type="EMBL" id="SDO78508.1"/>
    </source>
</evidence>
<evidence type="ECO:0000256" key="1">
    <source>
        <dbReference type="ARBA" id="ARBA00001933"/>
    </source>
</evidence>
<evidence type="ECO:0000256" key="2">
    <source>
        <dbReference type="ARBA" id="ARBA00022898"/>
    </source>
</evidence>
<dbReference type="InterPro" id="IPR015421">
    <property type="entry name" value="PyrdxlP-dep_Trfase_major"/>
</dbReference>
<dbReference type="Gene3D" id="3.40.640.10">
    <property type="entry name" value="Type I PLP-dependent aspartate aminotransferase-like (Major domain)"/>
    <property type="match status" value="1"/>
</dbReference>
<dbReference type="PANTHER" id="PTHR32328:SF0">
    <property type="entry name" value="L-SERYL-TRNA(SEC) SELENIUM TRANSFERASE"/>
    <property type="match status" value="1"/>
</dbReference>
<keyword evidence="4" id="KW-1185">Reference proteome</keyword>
<comment type="cofactor">
    <cofactor evidence="1">
        <name>pyridoxal 5'-phosphate</name>
        <dbReference type="ChEBI" id="CHEBI:597326"/>
    </cofactor>
</comment>
<dbReference type="Gene3D" id="3.90.1150.70">
    <property type="match status" value="1"/>
</dbReference>
<dbReference type="EMBL" id="FNJL01000003">
    <property type="protein sequence ID" value="SDO78508.1"/>
    <property type="molecule type" value="Genomic_DNA"/>
</dbReference>
<dbReference type="OrthoDB" id="9055271at2"/>
<proteinExistence type="predicted"/>
<gene>
    <name evidence="3" type="ORF">SAMN04489708_103224</name>
</gene>
<dbReference type="PANTHER" id="PTHR32328">
    <property type="entry name" value="L-SERYL-TRNA(SEC) SELENIUM TRANSFERASE"/>
    <property type="match status" value="1"/>
</dbReference>
<evidence type="ECO:0000313" key="4">
    <source>
        <dbReference type="Proteomes" id="UP000199317"/>
    </source>
</evidence>